<name>A0A6A5YJA8_9PLEO</name>
<gene>
    <name evidence="2" type="ORF">BDV96DRAFT_607587</name>
</gene>
<dbReference type="AlphaFoldDB" id="A0A6A5YJA8"/>
<reference evidence="2" key="1">
    <citation type="journal article" date="2020" name="Stud. Mycol.">
        <title>101 Dothideomycetes genomes: a test case for predicting lifestyles and emergence of pathogens.</title>
        <authorList>
            <person name="Haridas S."/>
            <person name="Albert R."/>
            <person name="Binder M."/>
            <person name="Bloem J."/>
            <person name="Labutti K."/>
            <person name="Salamov A."/>
            <person name="Andreopoulos B."/>
            <person name="Baker S."/>
            <person name="Barry K."/>
            <person name="Bills G."/>
            <person name="Bluhm B."/>
            <person name="Cannon C."/>
            <person name="Castanera R."/>
            <person name="Culley D."/>
            <person name="Daum C."/>
            <person name="Ezra D."/>
            <person name="Gonzalez J."/>
            <person name="Henrissat B."/>
            <person name="Kuo A."/>
            <person name="Liang C."/>
            <person name="Lipzen A."/>
            <person name="Lutzoni F."/>
            <person name="Magnuson J."/>
            <person name="Mondo S."/>
            <person name="Nolan M."/>
            <person name="Ohm R."/>
            <person name="Pangilinan J."/>
            <person name="Park H.-J."/>
            <person name="Ramirez L."/>
            <person name="Alfaro M."/>
            <person name="Sun H."/>
            <person name="Tritt A."/>
            <person name="Yoshinaga Y."/>
            <person name="Zwiers L.-H."/>
            <person name="Turgeon B."/>
            <person name="Goodwin S."/>
            <person name="Spatafora J."/>
            <person name="Crous P."/>
            <person name="Grigoriev I."/>
        </authorList>
    </citation>
    <scope>NUCLEOTIDE SEQUENCE</scope>
    <source>
        <strain evidence="2">CBS 627.86</strain>
    </source>
</reference>
<evidence type="ECO:0000259" key="1">
    <source>
        <dbReference type="Pfam" id="PF06985"/>
    </source>
</evidence>
<dbReference type="PANTHER" id="PTHR24148:SF64">
    <property type="entry name" value="HETEROKARYON INCOMPATIBILITY DOMAIN-CONTAINING PROTEIN"/>
    <property type="match status" value="1"/>
</dbReference>
<sequence>MLSLSKYRYGTLATEGEIRLLGLHAASCFEDPLIVRFRVLKGIAKSIYESIKPDPSRNYSLESPECIYVPRAGAYEAMSYAWGLDEKSKPISVATENGLHGLSIHTNVDIMLRHLKEYSSWATSFDWNSENEDSAGSCRWLWIDALCLNQEDVIEKEHQVQRMGVIYKHASRVLIWLGADDDDKATAHQVLSMLSGYQQWNDPKWWDSQVWKRRRYIESMKRFLSRRWFQRRWIVQEAALAPVAIVKCGKEELGFTWFAHGVSCILRRWKTELGEYQQIGRTLRIMQGSRCADDRDRLYALQTLHHTGITVCYTLSVLDTYQDFARAQIARSPELLYYSGAFSSNTNLLPS</sequence>
<dbReference type="InterPro" id="IPR010730">
    <property type="entry name" value="HET"/>
</dbReference>
<dbReference type="Pfam" id="PF06985">
    <property type="entry name" value="HET"/>
    <property type="match status" value="1"/>
</dbReference>
<evidence type="ECO:0000313" key="3">
    <source>
        <dbReference type="Proteomes" id="UP000799770"/>
    </source>
</evidence>
<dbReference type="OrthoDB" id="3553147at2759"/>
<protein>
    <submittedName>
        <fullName evidence="2">Heterokaryon incompatibility protein-domain-containing protein</fullName>
    </submittedName>
</protein>
<proteinExistence type="predicted"/>
<dbReference type="InterPro" id="IPR052895">
    <property type="entry name" value="HetReg/Transcr_Mod"/>
</dbReference>
<dbReference type="EMBL" id="ML977365">
    <property type="protein sequence ID" value="KAF2106218.1"/>
    <property type="molecule type" value="Genomic_DNA"/>
</dbReference>
<dbReference type="Proteomes" id="UP000799770">
    <property type="component" value="Unassembled WGS sequence"/>
</dbReference>
<keyword evidence="3" id="KW-1185">Reference proteome</keyword>
<evidence type="ECO:0000313" key="2">
    <source>
        <dbReference type="EMBL" id="KAF2106218.1"/>
    </source>
</evidence>
<organism evidence="2 3">
    <name type="scientific">Lophiotrema nucula</name>
    <dbReference type="NCBI Taxonomy" id="690887"/>
    <lineage>
        <taxon>Eukaryota</taxon>
        <taxon>Fungi</taxon>
        <taxon>Dikarya</taxon>
        <taxon>Ascomycota</taxon>
        <taxon>Pezizomycotina</taxon>
        <taxon>Dothideomycetes</taxon>
        <taxon>Pleosporomycetidae</taxon>
        <taxon>Pleosporales</taxon>
        <taxon>Lophiotremataceae</taxon>
        <taxon>Lophiotrema</taxon>
    </lineage>
</organism>
<accession>A0A6A5YJA8</accession>
<feature type="domain" description="Heterokaryon incompatibility" evidence="1">
    <location>
        <begin position="75"/>
        <end position="237"/>
    </location>
</feature>
<dbReference type="PANTHER" id="PTHR24148">
    <property type="entry name" value="ANKYRIN REPEAT DOMAIN-CONTAINING PROTEIN 39 HOMOLOG-RELATED"/>
    <property type="match status" value="1"/>
</dbReference>